<reference evidence="1" key="1">
    <citation type="journal article" date="2019" name="Sci. Rep.">
        <title>Draft genome of Tanacetum cinerariifolium, the natural source of mosquito coil.</title>
        <authorList>
            <person name="Yamashiro T."/>
            <person name="Shiraishi A."/>
            <person name="Satake H."/>
            <person name="Nakayama K."/>
        </authorList>
    </citation>
    <scope>NUCLEOTIDE SEQUENCE</scope>
</reference>
<comment type="caution">
    <text evidence="1">The sequence shown here is derived from an EMBL/GenBank/DDBJ whole genome shotgun (WGS) entry which is preliminary data.</text>
</comment>
<accession>A0A6L2KKR9</accession>
<sequence length="289" mass="32287">MAPKRATKSTPAATAATTTTVTNAQLKAMIDQGVTAALAARDANTNGIDSYNSGTGARRNERATRECTYPDFMKCQPLNLKGTEGVVELTQWVEKIETVFRISSCSVENQIKFSTCTLLGNALTWWNSYVRTVGNDIAYAIMWTELKKKMTDKMFPEESDKIERYVGGLPDMIHESVVASKPKKMQKETEMATELMDKRICTFADRRTLQGLVRRSHTGDLNLYELNATITTMVHVLPNATSATELAIWPVTVKVMQILMLVTIKEELRQVRNLLAMNVRIKGTTRVIA</sequence>
<gene>
    <name evidence="1" type="ORF">Tci_021934</name>
</gene>
<protein>
    <recommendedName>
        <fullName evidence="2">Reverse transcriptase domain-containing protein</fullName>
    </recommendedName>
</protein>
<evidence type="ECO:0008006" key="2">
    <source>
        <dbReference type="Google" id="ProtNLM"/>
    </source>
</evidence>
<dbReference type="AlphaFoldDB" id="A0A6L2KKR9"/>
<proteinExistence type="predicted"/>
<organism evidence="1">
    <name type="scientific">Tanacetum cinerariifolium</name>
    <name type="common">Dalmatian daisy</name>
    <name type="synonym">Chrysanthemum cinerariifolium</name>
    <dbReference type="NCBI Taxonomy" id="118510"/>
    <lineage>
        <taxon>Eukaryota</taxon>
        <taxon>Viridiplantae</taxon>
        <taxon>Streptophyta</taxon>
        <taxon>Embryophyta</taxon>
        <taxon>Tracheophyta</taxon>
        <taxon>Spermatophyta</taxon>
        <taxon>Magnoliopsida</taxon>
        <taxon>eudicotyledons</taxon>
        <taxon>Gunneridae</taxon>
        <taxon>Pentapetalae</taxon>
        <taxon>asterids</taxon>
        <taxon>campanulids</taxon>
        <taxon>Asterales</taxon>
        <taxon>Asteraceae</taxon>
        <taxon>Asteroideae</taxon>
        <taxon>Anthemideae</taxon>
        <taxon>Anthemidinae</taxon>
        <taxon>Tanacetum</taxon>
    </lineage>
</organism>
<evidence type="ECO:0000313" key="1">
    <source>
        <dbReference type="EMBL" id="GEU49956.1"/>
    </source>
</evidence>
<name>A0A6L2KKR9_TANCI</name>
<dbReference type="EMBL" id="BKCJ010002642">
    <property type="protein sequence ID" value="GEU49956.1"/>
    <property type="molecule type" value="Genomic_DNA"/>
</dbReference>